<dbReference type="SUPFAM" id="SSF53335">
    <property type="entry name" value="S-adenosyl-L-methionine-dependent methyltransferases"/>
    <property type="match status" value="1"/>
</dbReference>
<feature type="domain" description="MnmC-like methyltransferase" evidence="1">
    <location>
        <begin position="143"/>
        <end position="219"/>
    </location>
</feature>
<sequence>MKRKIIYTQDGSTTLEIEAWGEHYHSMRGAIGEAYHVFIHQGLELFARKEIFLLEIGLGTGLNAFITFLEHERQQQTIHYEGVEAYPLTAEEVACLNYPELLHAGDKKAVFELLHSTPWDETVSLSPTFTLKKRLQSFEQICDQERFDLIYFDAFSASVQPELWTETLFERMYQALKTGGILVTYASKGSARRAMQAVGFKVEKLPGALGKRDMLRAKKE</sequence>
<dbReference type="GO" id="GO:0032259">
    <property type="term" value="P:methylation"/>
    <property type="evidence" value="ECO:0007669"/>
    <property type="project" value="UniProtKB-KW"/>
</dbReference>
<name>A0A1H2RNS5_9FLAO</name>
<dbReference type="GO" id="GO:0004808">
    <property type="term" value="F:tRNA (5-methylaminomethyl-2-thiouridylate)(34)-methyltransferase activity"/>
    <property type="evidence" value="ECO:0007669"/>
    <property type="project" value="InterPro"/>
</dbReference>
<dbReference type="PANTHER" id="PTHR39963:SF1">
    <property type="entry name" value="MNMC-LIKE METHYLTRANSFERASE DOMAIN-CONTAINING PROTEIN"/>
    <property type="match status" value="1"/>
</dbReference>
<dbReference type="Proteomes" id="UP000182771">
    <property type="component" value="Unassembled WGS sequence"/>
</dbReference>
<dbReference type="InterPro" id="IPR008471">
    <property type="entry name" value="MnmC-like_methylTransf"/>
</dbReference>
<comment type="caution">
    <text evidence="2">The sequence shown here is derived from an EMBL/GenBank/DDBJ whole genome shotgun (WGS) entry which is preliminary data.</text>
</comment>
<dbReference type="GO" id="GO:0016645">
    <property type="term" value="F:oxidoreductase activity, acting on the CH-NH group of donors"/>
    <property type="evidence" value="ECO:0007669"/>
    <property type="project" value="InterPro"/>
</dbReference>
<evidence type="ECO:0000313" key="2">
    <source>
        <dbReference type="EMBL" id="SDW20945.1"/>
    </source>
</evidence>
<dbReference type="PANTHER" id="PTHR39963">
    <property type="entry name" value="SLL0983 PROTEIN"/>
    <property type="match status" value="1"/>
</dbReference>
<dbReference type="RefSeq" id="WP_016419784.1">
    <property type="nucleotide sequence ID" value="NZ_FNND01000001.1"/>
</dbReference>
<keyword evidence="3" id="KW-1185">Reference proteome</keyword>
<evidence type="ECO:0000259" key="1">
    <source>
        <dbReference type="Pfam" id="PF05430"/>
    </source>
</evidence>
<dbReference type="EMBL" id="FNND01000001">
    <property type="protein sequence ID" value="SDW20945.1"/>
    <property type="molecule type" value="Genomic_DNA"/>
</dbReference>
<dbReference type="Gene3D" id="3.40.50.150">
    <property type="entry name" value="Vaccinia Virus protein VP39"/>
    <property type="match status" value="1"/>
</dbReference>
<reference evidence="2 3" key="1">
    <citation type="submission" date="2016-10" db="EMBL/GenBank/DDBJ databases">
        <authorList>
            <person name="Varghese N."/>
            <person name="Submissions S."/>
        </authorList>
    </citation>
    <scope>NUCLEOTIDE SEQUENCE [LARGE SCALE GENOMIC DNA]</scope>
    <source>
        <strain evidence="2 3">DSM 11449</strain>
    </source>
</reference>
<evidence type="ECO:0000313" key="3">
    <source>
        <dbReference type="Proteomes" id="UP000182771"/>
    </source>
</evidence>
<proteinExistence type="predicted"/>
<organism evidence="2 3">
    <name type="scientific">Capnocytophaga granulosa</name>
    <dbReference type="NCBI Taxonomy" id="45242"/>
    <lineage>
        <taxon>Bacteria</taxon>
        <taxon>Pseudomonadati</taxon>
        <taxon>Bacteroidota</taxon>
        <taxon>Flavobacteriia</taxon>
        <taxon>Flavobacteriales</taxon>
        <taxon>Flavobacteriaceae</taxon>
        <taxon>Capnocytophaga</taxon>
    </lineage>
</organism>
<keyword evidence="2" id="KW-0489">Methyltransferase</keyword>
<protein>
    <submittedName>
        <fullName evidence="2">tRNA U34 5-methylaminomethyl-2-thiouridine-forming methyltransferase MnmC</fullName>
    </submittedName>
</protein>
<dbReference type="Pfam" id="PF05430">
    <property type="entry name" value="Methyltransf_30"/>
    <property type="match status" value="1"/>
</dbReference>
<dbReference type="NCBIfam" id="NF033855">
    <property type="entry name" value="tRNA_MNMC2"/>
    <property type="match status" value="1"/>
</dbReference>
<dbReference type="AlphaFoldDB" id="A0A1H2RNS5"/>
<dbReference type="InterPro" id="IPR047785">
    <property type="entry name" value="tRNA_MNMC2"/>
</dbReference>
<dbReference type="OrthoDB" id="9786494at2"/>
<dbReference type="GeneID" id="85017611"/>
<keyword evidence="2" id="KW-0808">Transferase</keyword>
<accession>A0A1H2RNS5</accession>
<dbReference type="InterPro" id="IPR029063">
    <property type="entry name" value="SAM-dependent_MTases_sf"/>
</dbReference>
<gene>
    <name evidence="2" type="ORF">SAMN05444420_101532</name>
</gene>